<dbReference type="AlphaFoldDB" id="A0AAW0D0V0"/>
<accession>A0AAW0D0V0</accession>
<dbReference type="InterPro" id="IPR021276">
    <property type="entry name" value="DUF2855"/>
</dbReference>
<dbReference type="Pfam" id="PF11017">
    <property type="entry name" value="DUF2855"/>
    <property type="match status" value="1"/>
</dbReference>
<protein>
    <recommendedName>
        <fullName evidence="3">DUF2855 family protein</fullName>
    </recommendedName>
</protein>
<name>A0AAW0D0V0_9AGAR</name>
<dbReference type="EMBL" id="JAYKXP010000022">
    <property type="protein sequence ID" value="KAK7045935.1"/>
    <property type="molecule type" value="Genomic_DNA"/>
</dbReference>
<gene>
    <name evidence="1" type="ORF">VNI00_006930</name>
</gene>
<evidence type="ECO:0000313" key="1">
    <source>
        <dbReference type="EMBL" id="KAK7045935.1"/>
    </source>
</evidence>
<sequence>MVVKTPKPTTVPQNHILLKVDRFGFSANNVTYQSFGEHPSLRYYDFFPAPECPEEGVTPKTHGVVPVWGFATVVASSHPKVQVGERLYGYFAPTRYLLVPIDAKDINKHAMYVPRPQFPPDRRLYHQILRCATDPLYTKDTEDLMMLYRPLFWTSYWCEDWLAHSGYRGGCDTLLVSSASSKTAFCFAYCARNRAARGGSNSTIRTIGLTSKKNIEFTKRLGLYDEVHDYDSWKSARTFQGGQDKRWIYVDVAGSDELNRKVFDYFASPYTGKLVTSVSLGMTNVTPEASNTSLNADTNTFNGIMGGKDDTIDTSSFWPQLERFFTPEWVEIRRKELSLAEMFEMQKTEWQKLMRDCVSWVKLERVYGPEAVKKEYEHIARHGMGPDKGQIWSLWEPELKARL</sequence>
<dbReference type="Proteomes" id="UP001383192">
    <property type="component" value="Unassembled WGS sequence"/>
</dbReference>
<evidence type="ECO:0008006" key="3">
    <source>
        <dbReference type="Google" id="ProtNLM"/>
    </source>
</evidence>
<evidence type="ECO:0000313" key="2">
    <source>
        <dbReference type="Proteomes" id="UP001383192"/>
    </source>
</evidence>
<reference evidence="1 2" key="1">
    <citation type="submission" date="2024-01" db="EMBL/GenBank/DDBJ databases">
        <title>A draft genome for a cacao thread blight-causing isolate of Paramarasmius palmivorus.</title>
        <authorList>
            <person name="Baruah I.K."/>
            <person name="Bukari Y."/>
            <person name="Amoako-Attah I."/>
            <person name="Meinhardt L.W."/>
            <person name="Bailey B.A."/>
            <person name="Cohen S.P."/>
        </authorList>
    </citation>
    <scope>NUCLEOTIDE SEQUENCE [LARGE SCALE GENOMIC DNA]</scope>
    <source>
        <strain evidence="1 2">GH-12</strain>
    </source>
</reference>
<organism evidence="1 2">
    <name type="scientific">Paramarasmius palmivorus</name>
    <dbReference type="NCBI Taxonomy" id="297713"/>
    <lineage>
        <taxon>Eukaryota</taxon>
        <taxon>Fungi</taxon>
        <taxon>Dikarya</taxon>
        <taxon>Basidiomycota</taxon>
        <taxon>Agaricomycotina</taxon>
        <taxon>Agaricomycetes</taxon>
        <taxon>Agaricomycetidae</taxon>
        <taxon>Agaricales</taxon>
        <taxon>Marasmiineae</taxon>
        <taxon>Marasmiaceae</taxon>
        <taxon>Paramarasmius</taxon>
    </lineage>
</organism>
<keyword evidence="2" id="KW-1185">Reference proteome</keyword>
<proteinExistence type="predicted"/>
<comment type="caution">
    <text evidence="1">The sequence shown here is derived from an EMBL/GenBank/DDBJ whole genome shotgun (WGS) entry which is preliminary data.</text>
</comment>